<dbReference type="Proteomes" id="UP001652583">
    <property type="component" value="Chromosome D1"/>
</dbReference>
<keyword evidence="4" id="KW-0175">Coiled coil</keyword>
<feature type="region of interest" description="Disordered" evidence="5">
    <location>
        <begin position="135"/>
        <end position="165"/>
    </location>
</feature>
<organism evidence="6 7">
    <name type="scientific">Acinonyx jubatus</name>
    <name type="common">Cheetah</name>
    <dbReference type="NCBI Taxonomy" id="32536"/>
    <lineage>
        <taxon>Eukaryota</taxon>
        <taxon>Metazoa</taxon>
        <taxon>Chordata</taxon>
        <taxon>Craniata</taxon>
        <taxon>Vertebrata</taxon>
        <taxon>Euteleostomi</taxon>
        <taxon>Mammalia</taxon>
        <taxon>Eutheria</taxon>
        <taxon>Laurasiatheria</taxon>
        <taxon>Carnivora</taxon>
        <taxon>Feliformia</taxon>
        <taxon>Felidae</taxon>
        <taxon>Felinae</taxon>
        <taxon>Acinonyx</taxon>
    </lineage>
</organism>
<evidence type="ECO:0000256" key="4">
    <source>
        <dbReference type="SAM" id="Coils"/>
    </source>
</evidence>
<evidence type="ECO:0000256" key="3">
    <source>
        <dbReference type="PROSITE-ProRule" id="PRU00023"/>
    </source>
</evidence>
<feature type="coiled-coil region" evidence="4">
    <location>
        <begin position="818"/>
        <end position="875"/>
    </location>
</feature>
<reference evidence="7" key="1">
    <citation type="submission" date="2025-08" db="UniProtKB">
        <authorList>
            <consortium name="RefSeq"/>
        </authorList>
    </citation>
    <scope>IDENTIFICATION</scope>
    <source>
        <tissue evidence="7">Blood</tissue>
    </source>
</reference>
<dbReference type="SUPFAM" id="SSF48403">
    <property type="entry name" value="Ankyrin repeat"/>
    <property type="match status" value="1"/>
</dbReference>
<feature type="repeat" description="ANK" evidence="3">
    <location>
        <begin position="516"/>
        <end position="548"/>
    </location>
</feature>
<feature type="repeat" description="ANK" evidence="3">
    <location>
        <begin position="483"/>
        <end position="515"/>
    </location>
</feature>
<feature type="region of interest" description="Disordered" evidence="5">
    <location>
        <begin position="1"/>
        <end position="80"/>
    </location>
</feature>
<name>A0A6J1XST8_ACIJB</name>
<evidence type="ECO:0000313" key="7">
    <source>
        <dbReference type="RefSeq" id="XP_026895454.2"/>
    </source>
</evidence>
<dbReference type="PANTHER" id="PTHR24201:SF2">
    <property type="entry name" value="ANKYRIN REPEAT DOMAIN-CONTAINING PROTEIN 42"/>
    <property type="match status" value="1"/>
</dbReference>
<accession>A0A6J1XST8</accession>
<evidence type="ECO:0000256" key="2">
    <source>
        <dbReference type="ARBA" id="ARBA00023043"/>
    </source>
</evidence>
<dbReference type="PANTHER" id="PTHR24201">
    <property type="entry name" value="ANK_REP_REGION DOMAIN-CONTAINING PROTEIN"/>
    <property type="match status" value="1"/>
</dbReference>
<dbReference type="Pfam" id="PF13637">
    <property type="entry name" value="Ank_4"/>
    <property type="match status" value="2"/>
</dbReference>
<feature type="region of interest" description="Disordered" evidence="5">
    <location>
        <begin position="227"/>
        <end position="273"/>
    </location>
</feature>
<gene>
    <name evidence="7" type="primary">ANKRD42</name>
</gene>
<keyword evidence="6" id="KW-1185">Reference proteome</keyword>
<dbReference type="KEGG" id="aju:106977086"/>
<dbReference type="PROSITE" id="PS50088">
    <property type="entry name" value="ANK_REPEAT"/>
    <property type="match status" value="5"/>
</dbReference>
<proteinExistence type="predicted"/>
<dbReference type="Gene3D" id="1.25.40.20">
    <property type="entry name" value="Ankyrin repeat-containing domain"/>
    <property type="match status" value="3"/>
</dbReference>
<keyword evidence="2 3" id="KW-0040">ANK repeat</keyword>
<dbReference type="RefSeq" id="XP_026895454.2">
    <property type="nucleotide sequence ID" value="XM_027039653.2"/>
</dbReference>
<feature type="compositionally biased region" description="Polar residues" evidence="5">
    <location>
        <begin position="227"/>
        <end position="236"/>
    </location>
</feature>
<dbReference type="GeneID" id="106977086"/>
<dbReference type="InterPro" id="IPR050776">
    <property type="entry name" value="Ank_Repeat/CDKN_Inhibitor"/>
</dbReference>
<dbReference type="PROSITE" id="PS50297">
    <property type="entry name" value="ANK_REP_REGION"/>
    <property type="match status" value="5"/>
</dbReference>
<keyword evidence="1" id="KW-0677">Repeat</keyword>
<sequence>MGFVRGLPRTKKGPARPAPHRSPTQTAVLEPASASLSHGRRDRCQAVRETGPRQAACETPRNLRNTRTGNDRSTPEVYPFPRQRHHRNYNQLAVVGTLESTSEERVAADCGRRQSDSRRVAIEDGGRLTSHRVWRTNGRHGQSGGQLRERVSEDRGSIREGGGHLYRGSRRVREDIGFSRSDSRRVNEDLGSVPLERVRGDGGRCYSTSWETLRGDRGFSSSDVNLSEVGSHQTSDCEGPVREDRGLRFSDSWEGVREVPQTSDSGERSSDYHSRRLSDSWEEGSADGGHSLSNFWDGVSEDRGYAASDSSAVSVSIDASRRLSGFWEGESIDEGSRCGSSWERTREDGGPGASDDEGGSRCSGSWVTASEDHRSSRGLDSIPPRSPRDRTMPGVSDSGPSTSSRETATPSAQKKVHFGNIHDAVRAGDVKQLSEIVERGASINEVDILHKFSPLHWAAHSGSLECLHWLLWHGADITQVTMRGWTAAHIAAIRGQDACMQALIINGANLAAQDDRGCTPLHLAATHGHSFTLQIMLRSGVDPSVTDKREWKPVHYAAFHGRLGCLQLLVKWGCGIEDVDYNGNLPVHLAAMEGHLHCFKFLLSRMNSTTQALKAFNDNGENVLDLAQRFFKQNILQFIQGAEYEQSDSKDQETLAFPGHMAAFKGDLEMLKKLIEDGVININERDNNGSTPMHKAAGQGHIECLQWIIKMGADSNITNKAGEKPSDVAKRFAHLAAVKLLEGLQKYDLDDENEIDENDTKFFLRHGVERSTDAKDDLCLSELDKTNARMRAYKKIVELRHMLEIAESNYKHLGGITEEDLKQKKEQLESEKTIKELQGQLEYERLRREKLEGQLDEYHAEVDQLRKTLEKIQVSSFAVEEDSTDSSKDKRRVKKKVSSGGVFVRRYSSMK</sequence>
<protein>
    <submittedName>
        <fullName evidence="7">Ankyrin repeat domain-containing protein 42</fullName>
    </submittedName>
</protein>
<feature type="compositionally biased region" description="Basic and acidic residues" evidence="5">
    <location>
        <begin position="239"/>
        <end position="248"/>
    </location>
</feature>
<dbReference type="InterPro" id="IPR036770">
    <property type="entry name" value="Ankyrin_rpt-contain_sf"/>
</dbReference>
<feature type="region of interest" description="Disordered" evidence="5">
    <location>
        <begin position="330"/>
        <end position="420"/>
    </location>
</feature>
<feature type="repeat" description="ANK" evidence="3">
    <location>
        <begin position="688"/>
        <end position="720"/>
    </location>
</feature>
<dbReference type="InterPro" id="IPR002110">
    <property type="entry name" value="Ankyrin_rpt"/>
</dbReference>
<dbReference type="SMART" id="SM00248">
    <property type="entry name" value="ANK"/>
    <property type="match status" value="8"/>
</dbReference>
<feature type="compositionally biased region" description="Basic and acidic residues" evidence="5">
    <location>
        <begin position="147"/>
        <end position="162"/>
    </location>
</feature>
<dbReference type="AlphaFoldDB" id="A0A6J1XST8"/>
<feature type="repeat" description="ANK" evidence="3">
    <location>
        <begin position="450"/>
        <end position="482"/>
    </location>
</feature>
<dbReference type="Pfam" id="PF12796">
    <property type="entry name" value="Ank_2"/>
    <property type="match status" value="1"/>
</dbReference>
<feature type="compositionally biased region" description="Polar residues" evidence="5">
    <location>
        <begin position="398"/>
        <end position="412"/>
    </location>
</feature>
<evidence type="ECO:0000313" key="6">
    <source>
        <dbReference type="Proteomes" id="UP001652583"/>
    </source>
</evidence>
<evidence type="ECO:0000256" key="1">
    <source>
        <dbReference type="ARBA" id="ARBA00022737"/>
    </source>
</evidence>
<feature type="repeat" description="ANK" evidence="3">
    <location>
        <begin position="582"/>
        <end position="605"/>
    </location>
</feature>
<dbReference type="Pfam" id="PF00023">
    <property type="entry name" value="Ank"/>
    <property type="match status" value="1"/>
</dbReference>
<evidence type="ECO:0000256" key="5">
    <source>
        <dbReference type="SAM" id="MobiDB-lite"/>
    </source>
</evidence>